<comment type="cofactor">
    <cofactor evidence="1">
        <name>FAD</name>
        <dbReference type="ChEBI" id="CHEBI:57692"/>
    </cofactor>
</comment>
<dbReference type="SUPFAM" id="SSF56425">
    <property type="entry name" value="Succinate dehydrogenase/fumarate reductase flavoprotein, catalytic domain"/>
    <property type="match status" value="1"/>
</dbReference>
<dbReference type="InterPro" id="IPR036188">
    <property type="entry name" value="FAD/NAD-bd_sf"/>
</dbReference>
<accession>Q1JZ93</accession>
<evidence type="ECO:0000256" key="2">
    <source>
        <dbReference type="ARBA" id="ARBA00022630"/>
    </source>
</evidence>
<dbReference type="InterPro" id="IPR027477">
    <property type="entry name" value="Succ_DH/fumarate_Rdtase_cat_sf"/>
</dbReference>
<dbReference type="Pfam" id="PF00890">
    <property type="entry name" value="FAD_binding_2"/>
    <property type="match status" value="1"/>
</dbReference>
<evidence type="ECO:0000313" key="8">
    <source>
        <dbReference type="Proteomes" id="UP000005695"/>
    </source>
</evidence>
<name>Q1JZ93_DESA6</name>
<dbReference type="NCBIfam" id="TIGR01813">
    <property type="entry name" value="flavo_cyto_c"/>
    <property type="match status" value="1"/>
</dbReference>
<evidence type="ECO:0000256" key="4">
    <source>
        <dbReference type="ARBA" id="ARBA00023002"/>
    </source>
</evidence>
<comment type="similarity">
    <text evidence="5">Belongs to the FAD-dependent oxidoreductase 2 family. FRD/SDH subfamily.</text>
</comment>
<evidence type="ECO:0000313" key="7">
    <source>
        <dbReference type="EMBL" id="EAT15674.1"/>
    </source>
</evidence>
<evidence type="ECO:0000256" key="1">
    <source>
        <dbReference type="ARBA" id="ARBA00001974"/>
    </source>
</evidence>
<evidence type="ECO:0000259" key="6">
    <source>
        <dbReference type="Pfam" id="PF00890"/>
    </source>
</evidence>
<comment type="caution">
    <text evidence="7">The sequence shown here is derived from an EMBL/GenBank/DDBJ whole genome shotgun (WGS) entry which is preliminary data.</text>
</comment>
<dbReference type="Proteomes" id="UP000005695">
    <property type="component" value="Unassembled WGS sequence"/>
</dbReference>
<dbReference type="GO" id="GO:0010181">
    <property type="term" value="F:FMN binding"/>
    <property type="evidence" value="ECO:0007669"/>
    <property type="project" value="InterPro"/>
</dbReference>
<dbReference type="InterPro" id="IPR003953">
    <property type="entry name" value="FAD-dep_OxRdtase_2_FAD-bd"/>
</dbReference>
<dbReference type="InterPro" id="IPR050315">
    <property type="entry name" value="FAD-oxidoreductase_2"/>
</dbReference>
<keyword evidence="8" id="KW-1185">Reference proteome</keyword>
<feature type="domain" description="FAD-dependent oxidoreductase 2 FAD-binding" evidence="6">
    <location>
        <begin position="24"/>
        <end position="462"/>
    </location>
</feature>
<dbReference type="Gene3D" id="3.90.700.10">
    <property type="entry name" value="Succinate dehydrogenase/fumarate reductase flavoprotein, catalytic domain"/>
    <property type="match status" value="1"/>
</dbReference>
<keyword evidence="4 5" id="KW-0560">Oxidoreductase</keyword>
<evidence type="ECO:0000256" key="3">
    <source>
        <dbReference type="ARBA" id="ARBA00022827"/>
    </source>
</evidence>
<sequence length="489" mass="52621">MTDSGPDRCNSMTYDDQPWDQEYDVVVIGSGFAGLAAAIEAAQTGARTVVLEKMRIPGGNSAISGGLIAVAGSPLQHHKGIEDSPELMFNDMLKAGMGLNHPELARLVAEQSGDVLRWTIEKLGVEYQDSLNHLGGHSVPRTYITATSTGSGIIQPLLAECHKMAIPVQMKSQLTRLITDQRGHIQGVEIRDNYLFPNSDSGNVQRLRAHRGVVLATGGFSRDILLRTSQDPRLGENIDSTNHVGATGEGLSSALQVGAIPVHLSWIQLGPWASLDEKGWGVGSMFTLLAGFPYGIMVDSSSGKRFVNELSDRKLRTDAMLMKNITPVAIVDSEGVKNASTLDKCLKRGVVKKFNSLEELAAFYTIPLPQLHQTLERYNLSLSHGRDIEFGKPLVKDLKPIAKPPFYAIRLLPKVHHCMGGIQINSHAQVLSIHDHQPIPGLFAAGEVTGGIHGASRLGSNAIVDCLVFGRIAGKNAGAARSDAAMKPC</sequence>
<evidence type="ECO:0000256" key="5">
    <source>
        <dbReference type="RuleBase" id="RU366062"/>
    </source>
</evidence>
<dbReference type="PANTHER" id="PTHR43400">
    <property type="entry name" value="FUMARATE REDUCTASE"/>
    <property type="match status" value="1"/>
</dbReference>
<protein>
    <submittedName>
        <fullName evidence="7">Flavocytochrome c</fullName>
    </submittedName>
</protein>
<dbReference type="RefSeq" id="WP_006000660.1">
    <property type="nucleotide sequence ID" value="NZ_AAEW02000009.1"/>
</dbReference>
<keyword evidence="3 5" id="KW-0274">FAD</keyword>
<dbReference type="GO" id="GO:0016491">
    <property type="term" value="F:oxidoreductase activity"/>
    <property type="evidence" value="ECO:0007669"/>
    <property type="project" value="UniProtKB-KW"/>
</dbReference>
<dbReference type="Gene3D" id="3.50.50.60">
    <property type="entry name" value="FAD/NAD(P)-binding domain"/>
    <property type="match status" value="1"/>
</dbReference>
<dbReference type="SUPFAM" id="SSF51905">
    <property type="entry name" value="FAD/NAD(P)-binding domain"/>
    <property type="match status" value="1"/>
</dbReference>
<dbReference type="PANTHER" id="PTHR43400:SF7">
    <property type="entry name" value="FAD-DEPENDENT OXIDOREDUCTASE 2 FAD BINDING DOMAIN-CONTAINING PROTEIN"/>
    <property type="match status" value="1"/>
</dbReference>
<dbReference type="OrthoDB" id="9806724at2"/>
<proteinExistence type="inferred from homology"/>
<dbReference type="InterPro" id="IPR010960">
    <property type="entry name" value="Flavocytochrome_c"/>
</dbReference>
<reference evidence="7" key="1">
    <citation type="submission" date="2006-05" db="EMBL/GenBank/DDBJ databases">
        <title>Annotation of the draft genome assembly of Desulfuromonas acetoxidans DSM 684.</title>
        <authorList>
            <consortium name="US DOE Joint Genome Institute (JGI-ORNL)"/>
            <person name="Larimer F."/>
            <person name="Land M."/>
            <person name="Hauser L."/>
        </authorList>
    </citation>
    <scope>NUCLEOTIDE SEQUENCE [LARGE SCALE GENOMIC DNA]</scope>
    <source>
        <strain evidence="7">DSM 684</strain>
    </source>
</reference>
<keyword evidence="2 5" id="KW-0285">Flavoprotein</keyword>
<dbReference type="PRINTS" id="PR00368">
    <property type="entry name" value="FADPNR"/>
</dbReference>
<gene>
    <name evidence="7" type="ORF">Dace_1536</name>
</gene>
<dbReference type="AlphaFoldDB" id="Q1JZ93"/>
<reference evidence="7" key="2">
    <citation type="submission" date="2006-05" db="EMBL/GenBank/DDBJ databases">
        <title>Sequencing of the draft genome and assembly of Desulfuromonas acetoxidans DSM 684.</title>
        <authorList>
            <consortium name="US DOE Joint Genome Institute (JGI-PGF)"/>
            <person name="Copeland A."/>
            <person name="Lucas S."/>
            <person name="Lapidus A."/>
            <person name="Barry K."/>
            <person name="Detter J.C."/>
            <person name="Glavina del Rio T."/>
            <person name="Hammon N."/>
            <person name="Israni S."/>
            <person name="Dalin E."/>
            <person name="Tice H."/>
            <person name="Bruce D."/>
            <person name="Pitluck S."/>
            <person name="Richardson P."/>
        </authorList>
    </citation>
    <scope>NUCLEOTIDE SEQUENCE [LARGE SCALE GENOMIC DNA]</scope>
    <source>
        <strain evidence="7">DSM 684</strain>
    </source>
</reference>
<organism evidence="7 8">
    <name type="scientific">Desulfuromonas acetoxidans (strain DSM 684 / 11070)</name>
    <dbReference type="NCBI Taxonomy" id="281689"/>
    <lineage>
        <taxon>Bacteria</taxon>
        <taxon>Pseudomonadati</taxon>
        <taxon>Thermodesulfobacteriota</taxon>
        <taxon>Desulfuromonadia</taxon>
        <taxon>Desulfuromonadales</taxon>
        <taxon>Desulfuromonadaceae</taxon>
        <taxon>Desulfuromonas</taxon>
    </lineage>
</organism>
<dbReference type="EMBL" id="AAEW02000009">
    <property type="protein sequence ID" value="EAT15674.1"/>
    <property type="molecule type" value="Genomic_DNA"/>
</dbReference>